<evidence type="ECO:0000256" key="2">
    <source>
        <dbReference type="SAM" id="Phobius"/>
    </source>
</evidence>
<keyword evidence="1" id="KW-0175">Coiled coil</keyword>
<organism evidence="3 4">
    <name type="scientific">Novipirellula herctigrandis</name>
    <dbReference type="NCBI Taxonomy" id="2527986"/>
    <lineage>
        <taxon>Bacteria</taxon>
        <taxon>Pseudomonadati</taxon>
        <taxon>Planctomycetota</taxon>
        <taxon>Planctomycetia</taxon>
        <taxon>Pirellulales</taxon>
        <taxon>Pirellulaceae</taxon>
        <taxon>Novipirellula</taxon>
    </lineage>
</organism>
<gene>
    <name evidence="3" type="ORF">CA13_09940</name>
</gene>
<feature type="transmembrane region" description="Helical" evidence="2">
    <location>
        <begin position="74"/>
        <end position="92"/>
    </location>
</feature>
<dbReference type="Proteomes" id="UP000315010">
    <property type="component" value="Unassembled WGS sequence"/>
</dbReference>
<comment type="caution">
    <text evidence="3">The sequence shown here is derived from an EMBL/GenBank/DDBJ whole genome shotgun (WGS) entry which is preliminary data.</text>
</comment>
<evidence type="ECO:0000313" key="3">
    <source>
        <dbReference type="EMBL" id="TWT79590.1"/>
    </source>
</evidence>
<feature type="coiled-coil region" evidence="1">
    <location>
        <begin position="202"/>
        <end position="229"/>
    </location>
</feature>
<feature type="transmembrane region" description="Helical" evidence="2">
    <location>
        <begin position="43"/>
        <end position="62"/>
    </location>
</feature>
<feature type="transmembrane region" description="Helical" evidence="2">
    <location>
        <begin position="158"/>
        <end position="180"/>
    </location>
</feature>
<sequence>MSDSRGLKKPLLYALIVSVLLGAILGILLVLRNTWGWLEVRVMLTTVVIAVASLCGLACDLSKTPFGLNLLPKAGLVMTGITAAMLLLGMWGDVDSEVYWKISAVVSIFGVATVHVCLLSIARLVGRFQWVYWIGCQVIFGLAVLLATIIFGEIESEGIWRLVATMSIVAAAITLVIPILHRIGRMESSREDLLMPVDRRNIASIDEEIACMEKELARMQRLRKEIVERDTPKDG</sequence>
<evidence type="ECO:0000256" key="1">
    <source>
        <dbReference type="SAM" id="Coils"/>
    </source>
</evidence>
<reference evidence="3 4" key="1">
    <citation type="submission" date="2019-02" db="EMBL/GenBank/DDBJ databases">
        <title>Deep-cultivation of Planctomycetes and their phenomic and genomic characterization uncovers novel biology.</title>
        <authorList>
            <person name="Wiegand S."/>
            <person name="Jogler M."/>
            <person name="Boedeker C."/>
            <person name="Pinto D."/>
            <person name="Vollmers J."/>
            <person name="Rivas-Marin E."/>
            <person name="Kohn T."/>
            <person name="Peeters S.H."/>
            <person name="Heuer A."/>
            <person name="Rast P."/>
            <person name="Oberbeckmann S."/>
            <person name="Bunk B."/>
            <person name="Jeske O."/>
            <person name="Meyerdierks A."/>
            <person name="Storesund J.E."/>
            <person name="Kallscheuer N."/>
            <person name="Luecker S."/>
            <person name="Lage O.M."/>
            <person name="Pohl T."/>
            <person name="Merkel B.J."/>
            <person name="Hornburger P."/>
            <person name="Mueller R.-W."/>
            <person name="Bruemmer F."/>
            <person name="Labrenz M."/>
            <person name="Spormann A.M."/>
            <person name="Op Den Camp H."/>
            <person name="Overmann J."/>
            <person name="Amann R."/>
            <person name="Jetten M.S.M."/>
            <person name="Mascher T."/>
            <person name="Medema M.H."/>
            <person name="Devos D.P."/>
            <person name="Kaster A.-K."/>
            <person name="Ovreas L."/>
            <person name="Rohde M."/>
            <person name="Galperin M.Y."/>
            <person name="Jogler C."/>
        </authorList>
    </citation>
    <scope>NUCLEOTIDE SEQUENCE [LARGE SCALE GENOMIC DNA]</scope>
    <source>
        <strain evidence="3 4">CA13</strain>
    </source>
</reference>
<dbReference type="OrthoDB" id="268344at2"/>
<feature type="transmembrane region" description="Helical" evidence="2">
    <location>
        <begin position="98"/>
        <end position="118"/>
    </location>
</feature>
<feature type="transmembrane region" description="Helical" evidence="2">
    <location>
        <begin position="130"/>
        <end position="152"/>
    </location>
</feature>
<dbReference type="AlphaFoldDB" id="A0A5C5YXJ3"/>
<accession>A0A5C5YXJ3</accession>
<name>A0A5C5YXJ3_9BACT</name>
<dbReference type="EMBL" id="SJPJ01000001">
    <property type="protein sequence ID" value="TWT79590.1"/>
    <property type="molecule type" value="Genomic_DNA"/>
</dbReference>
<keyword evidence="2" id="KW-0472">Membrane</keyword>
<feature type="transmembrane region" description="Helical" evidence="2">
    <location>
        <begin position="12"/>
        <end position="31"/>
    </location>
</feature>
<keyword evidence="2" id="KW-0812">Transmembrane</keyword>
<protein>
    <submittedName>
        <fullName evidence="3">Uncharacterized protein</fullName>
    </submittedName>
</protein>
<keyword evidence="4" id="KW-1185">Reference proteome</keyword>
<dbReference type="RefSeq" id="WP_146394770.1">
    <property type="nucleotide sequence ID" value="NZ_SJPJ01000001.1"/>
</dbReference>
<keyword evidence="2" id="KW-1133">Transmembrane helix</keyword>
<proteinExistence type="predicted"/>
<evidence type="ECO:0000313" key="4">
    <source>
        <dbReference type="Proteomes" id="UP000315010"/>
    </source>
</evidence>